<reference evidence="2" key="1">
    <citation type="journal article" date="2016" name="Front. Microbiol.">
        <title>Genome Sequence of the Piezophilic, Mesophilic Sulfate-Reducing Bacterium Desulfovibrio indicus J2T.</title>
        <authorList>
            <person name="Cao J."/>
            <person name="Maignien L."/>
            <person name="Shao Z."/>
            <person name="Alain K."/>
            <person name="Jebbar M."/>
        </authorList>
    </citation>
    <scope>NUCLEOTIDE SEQUENCE</scope>
    <source>
        <strain evidence="2">DSM 16372</strain>
    </source>
</reference>
<reference evidence="2" key="2">
    <citation type="submission" date="2021-08" db="EMBL/GenBank/DDBJ databases">
        <authorList>
            <person name="Tani A."/>
            <person name="Ola A."/>
            <person name="Ogura Y."/>
            <person name="Katsura K."/>
            <person name="Hayashi T."/>
        </authorList>
    </citation>
    <scope>NUCLEOTIDE SEQUENCE</scope>
    <source>
        <strain evidence="2">DSM 16372</strain>
    </source>
</reference>
<name>A0AAV4ZHF2_9HYPH</name>
<evidence type="ECO:0000256" key="1">
    <source>
        <dbReference type="SAM" id="SignalP"/>
    </source>
</evidence>
<organism evidence="2 3">
    <name type="scientific">Methylobacterium hispanicum</name>
    <dbReference type="NCBI Taxonomy" id="270350"/>
    <lineage>
        <taxon>Bacteria</taxon>
        <taxon>Pseudomonadati</taxon>
        <taxon>Pseudomonadota</taxon>
        <taxon>Alphaproteobacteria</taxon>
        <taxon>Hyphomicrobiales</taxon>
        <taxon>Methylobacteriaceae</taxon>
        <taxon>Methylobacterium</taxon>
    </lineage>
</organism>
<dbReference type="RefSeq" id="WP_238229808.1">
    <property type="nucleotide sequence ID" value="NZ_BPQO01000004.1"/>
</dbReference>
<comment type="caution">
    <text evidence="2">The sequence shown here is derived from an EMBL/GenBank/DDBJ whole genome shotgun (WGS) entry which is preliminary data.</text>
</comment>
<dbReference type="EMBL" id="BPQO01000004">
    <property type="protein sequence ID" value="GJD87817.1"/>
    <property type="molecule type" value="Genomic_DNA"/>
</dbReference>
<dbReference type="Gene3D" id="2.30.30.40">
    <property type="entry name" value="SH3 Domains"/>
    <property type="match status" value="1"/>
</dbReference>
<evidence type="ECO:0000313" key="2">
    <source>
        <dbReference type="EMBL" id="GJD87817.1"/>
    </source>
</evidence>
<dbReference type="Proteomes" id="UP001055247">
    <property type="component" value="Unassembled WGS sequence"/>
</dbReference>
<protein>
    <recommendedName>
        <fullName evidence="4">Secreted protein</fullName>
    </recommendedName>
</protein>
<proteinExistence type="predicted"/>
<feature type="chain" id="PRO_5043663377" description="Secreted protein" evidence="1">
    <location>
        <begin position="23"/>
        <end position="248"/>
    </location>
</feature>
<evidence type="ECO:0000313" key="3">
    <source>
        <dbReference type="Proteomes" id="UP001055247"/>
    </source>
</evidence>
<gene>
    <name evidence="2" type="ORF">BHAOGJBA_1322</name>
</gene>
<keyword evidence="3" id="KW-1185">Reference proteome</keyword>
<accession>A0AAV4ZHF2</accession>
<keyword evidence="1" id="KW-0732">Signal</keyword>
<dbReference type="AlphaFoldDB" id="A0AAV4ZHF2"/>
<feature type="signal peptide" evidence="1">
    <location>
        <begin position="1"/>
        <end position="22"/>
    </location>
</feature>
<evidence type="ECO:0008006" key="4">
    <source>
        <dbReference type="Google" id="ProtNLM"/>
    </source>
</evidence>
<sequence>MRILTWLAVAGSVCLGYGQAAADQTVKGECLISVKGRTYLDGPCPILLQPGGSFQAGNGRGGTHFATVDVDEATGTATANWNGREAESHAHDPLGAMKRDGACWSNASAKVCAWRAGTRPRADVPSLSDGAAVSWAAGGKIDVPIVIGGSTKFDACVGAGHVVGLDPKGDGFLSVRSGPGGRPYSELDRLYNGNEVVICDEQGPWLGVLYGPRSMDCNTGTPWPTRQAYTGPCKAGWIHRKYVNITNG</sequence>